<dbReference type="InterPro" id="IPR029154">
    <property type="entry name" value="HIBADH-like_NADP-bd"/>
</dbReference>
<organism evidence="11 13">
    <name type="scientific">Tetradesmus obliquus</name>
    <name type="common">Green alga</name>
    <name type="synonym">Acutodesmus obliquus</name>
    <dbReference type="NCBI Taxonomy" id="3088"/>
    <lineage>
        <taxon>Eukaryota</taxon>
        <taxon>Viridiplantae</taxon>
        <taxon>Chlorophyta</taxon>
        <taxon>core chlorophytes</taxon>
        <taxon>Chlorophyceae</taxon>
        <taxon>CS clade</taxon>
        <taxon>Sphaeropleales</taxon>
        <taxon>Scenedesmaceae</taxon>
        <taxon>Tetradesmus</taxon>
    </lineage>
</organism>
<evidence type="ECO:0000256" key="3">
    <source>
        <dbReference type="ARBA" id="ARBA00012991"/>
    </source>
</evidence>
<dbReference type="GO" id="GO:0051287">
    <property type="term" value="F:NAD binding"/>
    <property type="evidence" value="ECO:0007669"/>
    <property type="project" value="InterPro"/>
</dbReference>
<dbReference type="Proteomes" id="UP000256970">
    <property type="component" value="Unassembled WGS sequence"/>
</dbReference>
<dbReference type="PANTHER" id="PTHR22981:SF7">
    <property type="entry name" value="3-HYDROXYISOBUTYRATE DEHYDROGENASE, MITOCHONDRIAL"/>
    <property type="match status" value="1"/>
</dbReference>
<dbReference type="UniPathway" id="UPA00362"/>
<dbReference type="InterPro" id="IPR036291">
    <property type="entry name" value="NAD(P)-bd_dom_sf"/>
</dbReference>
<evidence type="ECO:0000256" key="8">
    <source>
        <dbReference type="PIRSR" id="PIRSR000103-1"/>
    </source>
</evidence>
<dbReference type="Gene3D" id="3.40.50.720">
    <property type="entry name" value="NAD(P)-binding Rossmann-like Domain"/>
    <property type="match status" value="1"/>
</dbReference>
<dbReference type="EC" id="1.1.1.31" evidence="3"/>
<dbReference type="GO" id="GO:0050661">
    <property type="term" value="F:NADP binding"/>
    <property type="evidence" value="ECO:0007669"/>
    <property type="project" value="InterPro"/>
</dbReference>
<dbReference type="EMBL" id="FNXT01000113">
    <property type="protein sequence ID" value="SZX60886.1"/>
    <property type="molecule type" value="Genomic_DNA"/>
</dbReference>
<comment type="pathway">
    <text evidence="1">Amino-acid degradation; L-valine degradation.</text>
</comment>
<dbReference type="GO" id="GO:0006574">
    <property type="term" value="P:L-valine catabolic process"/>
    <property type="evidence" value="ECO:0007669"/>
    <property type="project" value="UniProtKB-UniPathway"/>
</dbReference>
<evidence type="ECO:0000256" key="4">
    <source>
        <dbReference type="ARBA" id="ARBA00022456"/>
    </source>
</evidence>
<sequence>MVLDMQGTIGFIGVGNMGAPMAANLLKSGLPVLVFDRNPAAVDKLVKLGARAASSPQEMGETPGVTAIMSMLPSTDHVADAYEGPQGLLKAAGGLQPSLLIDSSTILPTYTAELAARIATYSMLAPGARKVAGAPGPVFVDAPVSGGVIGAVAGTLTFMCGGSAAGVRAAKPLLQLMGKAVEHLGDPGAGQVAKICNNLAMAIQMAAVSEALALGAAMGLDPAALTQVFNSSSARCWSSQVYNPVPGVLPDVPSAHEYRGGFNAGFMSKDLRLALQLAGSAKQPLPMGERAAQLYQQVLDASGGEPVDFGAIYKFVYNGRPSNGGVKGN</sequence>
<evidence type="ECO:0000313" key="13">
    <source>
        <dbReference type="Proteomes" id="UP000256970"/>
    </source>
</evidence>
<dbReference type="PIRSF" id="PIRSF000103">
    <property type="entry name" value="HIBADH"/>
    <property type="match status" value="1"/>
</dbReference>
<dbReference type="FunFam" id="1.10.1040.10:FF:000006">
    <property type="entry name" value="3-hydroxyisobutyrate dehydrogenase"/>
    <property type="match status" value="1"/>
</dbReference>
<evidence type="ECO:0000256" key="5">
    <source>
        <dbReference type="ARBA" id="ARBA00023002"/>
    </source>
</evidence>
<evidence type="ECO:0000256" key="6">
    <source>
        <dbReference type="ARBA" id="ARBA00023027"/>
    </source>
</evidence>
<accession>A0A383V977</accession>
<keyword evidence="5" id="KW-0560">Oxidoreductase</keyword>
<dbReference type="SUPFAM" id="SSF51735">
    <property type="entry name" value="NAD(P)-binding Rossmann-fold domains"/>
    <property type="match status" value="1"/>
</dbReference>
<keyword evidence="6" id="KW-0520">NAD</keyword>
<protein>
    <recommendedName>
        <fullName evidence="3">3-hydroxyisobutyrate dehydrogenase</fullName>
        <ecNumber evidence="3">1.1.1.31</ecNumber>
    </recommendedName>
</protein>
<dbReference type="InterPro" id="IPR008927">
    <property type="entry name" value="6-PGluconate_DH-like_C_sf"/>
</dbReference>
<evidence type="ECO:0000256" key="7">
    <source>
        <dbReference type="ARBA" id="ARBA00049197"/>
    </source>
</evidence>
<keyword evidence="13" id="KW-1185">Reference proteome</keyword>
<dbReference type="PANTHER" id="PTHR22981">
    <property type="entry name" value="3-HYDROXYISOBUTYRATE DEHYDROGENASE-RELATED"/>
    <property type="match status" value="1"/>
</dbReference>
<keyword evidence="4" id="KW-0101">Branched-chain amino acid catabolism</keyword>
<reference evidence="11 13" key="1">
    <citation type="submission" date="2016-10" db="EMBL/GenBank/DDBJ databases">
        <authorList>
            <person name="Cai Z."/>
        </authorList>
    </citation>
    <scope>NUCLEOTIDE SEQUENCE [LARGE SCALE GENOMIC DNA]</scope>
</reference>
<name>A0A383V977_TETOB</name>
<evidence type="ECO:0000259" key="10">
    <source>
        <dbReference type="Pfam" id="PF14833"/>
    </source>
</evidence>
<dbReference type="Gene3D" id="1.10.1040.10">
    <property type="entry name" value="N-(1-d-carboxylethyl)-l-norvaline Dehydrogenase, domain 2"/>
    <property type="match status" value="1"/>
</dbReference>
<evidence type="ECO:0000313" key="12">
    <source>
        <dbReference type="EMBL" id="SZX73017.1"/>
    </source>
</evidence>
<dbReference type="InterPro" id="IPR011548">
    <property type="entry name" value="HIBADH"/>
</dbReference>
<dbReference type="InterPro" id="IPR015815">
    <property type="entry name" value="HIBADH-related"/>
</dbReference>
<evidence type="ECO:0000259" key="9">
    <source>
        <dbReference type="Pfam" id="PF03446"/>
    </source>
</evidence>
<dbReference type="SUPFAM" id="SSF48179">
    <property type="entry name" value="6-phosphogluconate dehydrogenase C-terminal domain-like"/>
    <property type="match status" value="1"/>
</dbReference>
<dbReference type="EMBL" id="FNXT01001182">
    <property type="protein sequence ID" value="SZX73017.1"/>
    <property type="molecule type" value="Genomic_DNA"/>
</dbReference>
<dbReference type="STRING" id="3088.A0A383V977"/>
<evidence type="ECO:0000313" key="11">
    <source>
        <dbReference type="EMBL" id="SZX60886.1"/>
    </source>
</evidence>
<dbReference type="InterPro" id="IPR006115">
    <property type="entry name" value="6PGDH_NADP-bd"/>
</dbReference>
<feature type="domain" description="6-phosphogluconate dehydrogenase NADP-binding" evidence="9">
    <location>
        <begin position="8"/>
        <end position="185"/>
    </location>
</feature>
<proteinExistence type="inferred from homology"/>
<dbReference type="GO" id="GO:0008442">
    <property type="term" value="F:3-hydroxyisobutyrate dehydrogenase activity"/>
    <property type="evidence" value="ECO:0007669"/>
    <property type="project" value="UniProtKB-EC"/>
</dbReference>
<evidence type="ECO:0000256" key="1">
    <source>
        <dbReference type="ARBA" id="ARBA00005109"/>
    </source>
</evidence>
<dbReference type="NCBIfam" id="TIGR01692">
    <property type="entry name" value="HIBADH"/>
    <property type="match status" value="1"/>
</dbReference>
<comment type="similarity">
    <text evidence="2">Belongs to the HIBADH-related family. 3-hydroxyisobutyrate dehydrogenase subfamily.</text>
</comment>
<dbReference type="InterPro" id="IPR013328">
    <property type="entry name" value="6PGD_dom2"/>
</dbReference>
<dbReference type="Pfam" id="PF14833">
    <property type="entry name" value="NAD_binding_11"/>
    <property type="match status" value="1"/>
</dbReference>
<comment type="catalytic activity">
    <reaction evidence="7">
        <text>3-hydroxy-2-methylpropanoate + NAD(+) = 2-methyl-3-oxopropanoate + NADH + H(+)</text>
        <dbReference type="Rhea" id="RHEA:17681"/>
        <dbReference type="ChEBI" id="CHEBI:11805"/>
        <dbReference type="ChEBI" id="CHEBI:15378"/>
        <dbReference type="ChEBI" id="CHEBI:57540"/>
        <dbReference type="ChEBI" id="CHEBI:57700"/>
        <dbReference type="ChEBI" id="CHEBI:57945"/>
        <dbReference type="EC" id="1.1.1.31"/>
    </reaction>
</comment>
<gene>
    <name evidence="12" type="ORF">BQ4739_LOCUS13139</name>
    <name evidence="11" type="ORF">BQ4739_LOCUS1427</name>
</gene>
<feature type="active site" evidence="8">
    <location>
        <position position="194"/>
    </location>
</feature>
<evidence type="ECO:0000256" key="2">
    <source>
        <dbReference type="ARBA" id="ARBA00006013"/>
    </source>
</evidence>
<feature type="domain" description="3-hydroxyisobutyrate dehydrogenase-like NAD-binding" evidence="10">
    <location>
        <begin position="188"/>
        <end position="315"/>
    </location>
</feature>
<dbReference type="Pfam" id="PF03446">
    <property type="entry name" value="NAD_binding_2"/>
    <property type="match status" value="1"/>
</dbReference>
<dbReference type="AlphaFoldDB" id="A0A383V977"/>